<sequence>MLVGPRRTFGKNDPGTLAAQFPKLHLRTGERCRPHTDDEIVLLRIWNLIQSDVGGKHAHKSAAVYAQCDAGLTPTERAMVSVRNVALIPGLGKIDAPGLRSGVAKRTLRLEDVNVHILSAYMAQAPADLGTPLTYRQRADKFSLASAGASADGILKRQRAALGLDHEDVSAASVTLWRAKYTWDNDGIAEATDVSGRRLDNLYGLLLTRVDVKTTPTAPPSKPRMVNI</sequence>
<dbReference type="AlphaFoldDB" id="A0A371PCQ2"/>
<comment type="caution">
    <text evidence="1">The sequence shown here is derived from an EMBL/GenBank/DDBJ whole genome shotgun (WGS) entry which is preliminary data.</text>
</comment>
<proteinExistence type="predicted"/>
<accession>A0A371PCQ2</accession>
<evidence type="ECO:0000313" key="2">
    <source>
        <dbReference type="Proteomes" id="UP000265581"/>
    </source>
</evidence>
<dbReference type="RefSeq" id="WP_119703797.1">
    <property type="nucleotide sequence ID" value="NZ_JBHSOI010000001.1"/>
</dbReference>
<evidence type="ECO:0000313" key="1">
    <source>
        <dbReference type="EMBL" id="REK73687.1"/>
    </source>
</evidence>
<dbReference type="Proteomes" id="UP000265581">
    <property type="component" value="Unassembled WGS sequence"/>
</dbReference>
<protein>
    <submittedName>
        <fullName evidence="1">Uncharacterized protein</fullName>
    </submittedName>
</protein>
<name>A0A371PCQ2_9ACTN</name>
<keyword evidence="2" id="KW-1185">Reference proteome</keyword>
<dbReference type="EMBL" id="QUBR01000001">
    <property type="protein sequence ID" value="REK73687.1"/>
    <property type="molecule type" value="Genomic_DNA"/>
</dbReference>
<reference evidence="1 2" key="1">
    <citation type="submission" date="2018-08" db="EMBL/GenBank/DDBJ databases">
        <title>Aeromicrobium sp. M2KJ-4, whole genome shotgun sequence.</title>
        <authorList>
            <person name="Tuo L."/>
        </authorList>
    </citation>
    <scope>NUCLEOTIDE SEQUENCE [LARGE SCALE GENOMIC DNA]</scope>
    <source>
        <strain evidence="1 2">M2KJ-4</strain>
    </source>
</reference>
<organism evidence="1 2">
    <name type="scientific">Aeromicrobium endophyticum</name>
    <dbReference type="NCBI Taxonomy" id="2292704"/>
    <lineage>
        <taxon>Bacteria</taxon>
        <taxon>Bacillati</taxon>
        <taxon>Actinomycetota</taxon>
        <taxon>Actinomycetes</taxon>
        <taxon>Propionibacteriales</taxon>
        <taxon>Nocardioidaceae</taxon>
        <taxon>Aeromicrobium</taxon>
    </lineage>
</organism>
<gene>
    <name evidence="1" type="ORF">DX116_09195</name>
</gene>